<keyword evidence="4" id="KW-1185">Reference proteome</keyword>
<feature type="chain" id="PRO_5026693174" evidence="1">
    <location>
        <begin position="27"/>
        <end position="238"/>
    </location>
</feature>
<dbReference type="Pfam" id="PF10988">
    <property type="entry name" value="DUF2807"/>
    <property type="match status" value="1"/>
</dbReference>
<dbReference type="Proteomes" id="UP000474175">
    <property type="component" value="Unassembled WGS sequence"/>
</dbReference>
<evidence type="ECO:0000313" key="3">
    <source>
        <dbReference type="EMBL" id="NDU95332.1"/>
    </source>
</evidence>
<dbReference type="Gene3D" id="2.160.20.120">
    <property type="match status" value="1"/>
</dbReference>
<dbReference type="InterPro" id="IPR021255">
    <property type="entry name" value="DUF2807"/>
</dbReference>
<organism evidence="3 4">
    <name type="scientific">Spirosoma terrae</name>
    <dbReference type="NCBI Taxonomy" id="1968276"/>
    <lineage>
        <taxon>Bacteria</taxon>
        <taxon>Pseudomonadati</taxon>
        <taxon>Bacteroidota</taxon>
        <taxon>Cytophagia</taxon>
        <taxon>Cytophagales</taxon>
        <taxon>Cytophagaceae</taxon>
        <taxon>Spirosoma</taxon>
    </lineage>
</organism>
<comment type="caution">
    <text evidence="3">The sequence shown here is derived from an EMBL/GenBank/DDBJ whole genome shotgun (WGS) entry which is preliminary data.</text>
</comment>
<protein>
    <submittedName>
        <fullName evidence="3">DUF2807 domain-containing protein</fullName>
    </submittedName>
</protein>
<dbReference type="RefSeq" id="WP_163947149.1">
    <property type="nucleotide sequence ID" value="NZ_JAAFZH010000004.1"/>
</dbReference>
<feature type="domain" description="Putative auto-transporter adhesin head GIN" evidence="2">
    <location>
        <begin position="43"/>
        <end position="223"/>
    </location>
</feature>
<evidence type="ECO:0000259" key="2">
    <source>
        <dbReference type="Pfam" id="PF10988"/>
    </source>
</evidence>
<dbReference type="PROSITE" id="PS51257">
    <property type="entry name" value="PROKAR_LIPOPROTEIN"/>
    <property type="match status" value="1"/>
</dbReference>
<feature type="signal peptide" evidence="1">
    <location>
        <begin position="1"/>
        <end position="26"/>
    </location>
</feature>
<accession>A0A6L9L7L5</accession>
<name>A0A6L9L7L5_9BACT</name>
<evidence type="ECO:0000313" key="4">
    <source>
        <dbReference type="Proteomes" id="UP000474175"/>
    </source>
</evidence>
<keyword evidence="1" id="KW-0732">Signal</keyword>
<reference evidence="3 4" key="1">
    <citation type="submission" date="2020-02" db="EMBL/GenBank/DDBJ databases">
        <title>Draft genome sequence of two Spirosoma agri KCTC 52727 and Spirosoma terrae KCTC 52035.</title>
        <authorList>
            <person name="Rojas J."/>
            <person name="Ambika Manirajan B."/>
            <person name="Suarez C."/>
            <person name="Ratering S."/>
            <person name="Schnell S."/>
        </authorList>
    </citation>
    <scope>NUCLEOTIDE SEQUENCE [LARGE SCALE GENOMIC DNA]</scope>
    <source>
        <strain evidence="3 4">KCTC 52035</strain>
    </source>
</reference>
<evidence type="ECO:0000256" key="1">
    <source>
        <dbReference type="SAM" id="SignalP"/>
    </source>
</evidence>
<dbReference type="AlphaFoldDB" id="A0A6L9L7L5"/>
<sequence length="238" mass="25752">MKRTYLFQLICTVLILVASVSCGLQREDVGPYQDDKRTFGMTNFDRLDMGSAFIIRVQAGSEFQIIAEGDRRNLDDLDVYTRNGTLYARYHNSRSRKYETSFTIVMPTLRGVSFSGASQSTINGFDNLNELDIQLSGASKGQFALQAREVDLTLSGASNLELNGEGVEMEADLAGASTLKAFSYPVKTADLNVSGASNASVSVSGTLDVEASGASKVRYRGTPSVRQRLSGASSVHTD</sequence>
<dbReference type="EMBL" id="JAAFZH010000004">
    <property type="protein sequence ID" value="NDU95332.1"/>
    <property type="molecule type" value="Genomic_DNA"/>
</dbReference>
<gene>
    <name evidence="3" type="ORF">GK108_10655</name>
</gene>
<proteinExistence type="predicted"/>